<keyword evidence="1" id="KW-0472">Membrane</keyword>
<dbReference type="Proteomes" id="UP001501576">
    <property type="component" value="Unassembled WGS sequence"/>
</dbReference>
<evidence type="ECO:0000313" key="3">
    <source>
        <dbReference type="Proteomes" id="UP001501576"/>
    </source>
</evidence>
<evidence type="ECO:0000256" key="1">
    <source>
        <dbReference type="SAM" id="Phobius"/>
    </source>
</evidence>
<keyword evidence="1" id="KW-1133">Transmembrane helix</keyword>
<keyword evidence="1" id="KW-0812">Transmembrane</keyword>
<accession>A0ABN1DYG3</accession>
<reference evidence="2 3" key="1">
    <citation type="journal article" date="2019" name="Int. J. Syst. Evol. Microbiol.">
        <title>The Global Catalogue of Microorganisms (GCM) 10K type strain sequencing project: providing services to taxonomists for standard genome sequencing and annotation.</title>
        <authorList>
            <consortium name="The Broad Institute Genomics Platform"/>
            <consortium name="The Broad Institute Genome Sequencing Center for Infectious Disease"/>
            <person name="Wu L."/>
            <person name="Ma J."/>
        </authorList>
    </citation>
    <scope>NUCLEOTIDE SEQUENCE [LARGE SCALE GENOMIC DNA]</scope>
    <source>
        <strain evidence="2 3">JCM 5052</strain>
    </source>
</reference>
<organism evidence="2 3">
    <name type="scientific">Streptomyces mordarskii</name>
    <dbReference type="NCBI Taxonomy" id="1226758"/>
    <lineage>
        <taxon>Bacteria</taxon>
        <taxon>Bacillati</taxon>
        <taxon>Actinomycetota</taxon>
        <taxon>Actinomycetes</taxon>
        <taxon>Kitasatosporales</taxon>
        <taxon>Streptomycetaceae</taxon>
        <taxon>Streptomyces</taxon>
    </lineage>
</organism>
<keyword evidence="3" id="KW-1185">Reference proteome</keyword>
<dbReference type="EMBL" id="BAAABZ010000072">
    <property type="protein sequence ID" value="GAA0555352.1"/>
    <property type="molecule type" value="Genomic_DNA"/>
</dbReference>
<proteinExistence type="predicted"/>
<sequence>MPAWSVMPSVEVASDMGGSPFPFGGAVAFLCSSKVIAHYVLLATLGTRKPSVPLEWVLFVTFGKS</sequence>
<protein>
    <submittedName>
        <fullName evidence="2">Uncharacterized protein</fullName>
    </submittedName>
</protein>
<name>A0ABN1DYG3_9ACTN</name>
<gene>
    <name evidence="2" type="ORF">GCM10010390_66820</name>
</gene>
<feature type="transmembrane region" description="Helical" evidence="1">
    <location>
        <begin position="20"/>
        <end position="42"/>
    </location>
</feature>
<comment type="caution">
    <text evidence="2">The sequence shown here is derived from an EMBL/GenBank/DDBJ whole genome shotgun (WGS) entry which is preliminary data.</text>
</comment>
<evidence type="ECO:0000313" key="2">
    <source>
        <dbReference type="EMBL" id="GAA0555352.1"/>
    </source>
</evidence>